<proteinExistence type="predicted"/>
<evidence type="ECO:0000313" key="1">
    <source>
        <dbReference type="EMBL" id="CAB4156138.1"/>
    </source>
</evidence>
<organism evidence="1">
    <name type="scientific">uncultured Caudovirales phage</name>
    <dbReference type="NCBI Taxonomy" id="2100421"/>
    <lineage>
        <taxon>Viruses</taxon>
        <taxon>Duplodnaviria</taxon>
        <taxon>Heunggongvirae</taxon>
        <taxon>Uroviricota</taxon>
        <taxon>Caudoviricetes</taxon>
        <taxon>Peduoviridae</taxon>
        <taxon>Maltschvirus</taxon>
        <taxon>Maltschvirus maltsch</taxon>
    </lineage>
</organism>
<gene>
    <name evidence="1" type="ORF">UFOVP658_45</name>
</gene>
<accession>A0A6J5NGX9</accession>
<name>A0A6J5NGX9_9CAUD</name>
<protein>
    <submittedName>
        <fullName evidence="1">Uncharacterized protein</fullName>
    </submittedName>
</protein>
<reference evidence="1" key="1">
    <citation type="submission" date="2020-04" db="EMBL/GenBank/DDBJ databases">
        <authorList>
            <person name="Chiriac C."/>
            <person name="Salcher M."/>
            <person name="Ghai R."/>
            <person name="Kavagutti S V."/>
        </authorList>
    </citation>
    <scope>NUCLEOTIDE SEQUENCE</scope>
</reference>
<dbReference type="EMBL" id="LR796639">
    <property type="protein sequence ID" value="CAB4156138.1"/>
    <property type="molecule type" value="Genomic_DNA"/>
</dbReference>
<sequence>MSIYLKAWDVVGYTYYASIYCKACGESLPDIDPEGNAKQAVFVSDDTSDHACDRCSDHLVW</sequence>